<dbReference type="EMBL" id="CP006842">
    <property type="protein sequence ID" value="AHW63827.1"/>
    <property type="molecule type" value="Genomic_DNA"/>
</dbReference>
<comment type="similarity">
    <text evidence="2">Belongs to the DoxX family.</text>
</comment>
<dbReference type="PANTHER" id="PTHR33452:SF1">
    <property type="entry name" value="INNER MEMBRANE PROTEIN YPHA-RELATED"/>
    <property type="match status" value="1"/>
</dbReference>
<feature type="transmembrane region" description="Helical" evidence="8">
    <location>
        <begin position="410"/>
        <end position="430"/>
    </location>
</feature>
<dbReference type="AlphaFoldDB" id="X5DT50"/>
<keyword evidence="6 8" id="KW-0472">Membrane</keyword>
<evidence type="ECO:0000256" key="5">
    <source>
        <dbReference type="ARBA" id="ARBA00022989"/>
    </source>
</evidence>
<gene>
    <name evidence="9" type="ORF">CGLY_06910</name>
</gene>
<comment type="subcellular location">
    <subcellularLocation>
        <location evidence="1">Cell membrane</location>
        <topology evidence="1">Multi-pass membrane protein</topology>
    </subcellularLocation>
</comment>
<evidence type="ECO:0000256" key="4">
    <source>
        <dbReference type="ARBA" id="ARBA00022692"/>
    </source>
</evidence>
<keyword evidence="4 8" id="KW-0812">Transmembrane</keyword>
<feature type="transmembrane region" description="Helical" evidence="8">
    <location>
        <begin position="276"/>
        <end position="298"/>
    </location>
</feature>
<reference evidence="9 10" key="1">
    <citation type="journal article" date="2015" name="Int. J. Syst. Evol. Microbiol.">
        <title>Revisiting Corynebacterium glyciniphilum (ex Kubota et al., 1972) sp. nov., nom. rev., isolated from putrefied banana.</title>
        <authorList>
            <person name="Al-Dilaimi A."/>
            <person name="Bednarz H."/>
            <person name="Lomker A."/>
            <person name="Niehaus K."/>
            <person name="Kalinowski J."/>
            <person name="Ruckert C."/>
        </authorList>
    </citation>
    <scope>NUCLEOTIDE SEQUENCE [LARGE SCALE GENOMIC DNA]</scope>
    <source>
        <strain evidence="9">AJ 3170</strain>
    </source>
</reference>
<dbReference type="STRING" id="1404245.CGLY_06910"/>
<evidence type="ECO:0000313" key="10">
    <source>
        <dbReference type="Proteomes" id="UP000023703"/>
    </source>
</evidence>
<name>X5DT50_9CORY</name>
<feature type="transmembrane region" description="Helical" evidence="8">
    <location>
        <begin position="333"/>
        <end position="357"/>
    </location>
</feature>
<organism evidence="9 10">
    <name type="scientific">Corynebacterium glyciniphilum AJ 3170</name>
    <dbReference type="NCBI Taxonomy" id="1404245"/>
    <lineage>
        <taxon>Bacteria</taxon>
        <taxon>Bacillati</taxon>
        <taxon>Actinomycetota</taxon>
        <taxon>Actinomycetes</taxon>
        <taxon>Mycobacteriales</taxon>
        <taxon>Corynebacteriaceae</taxon>
        <taxon>Corynebacterium</taxon>
    </lineage>
</organism>
<dbReference type="Proteomes" id="UP000023703">
    <property type="component" value="Chromosome"/>
</dbReference>
<keyword evidence="5 8" id="KW-1133">Transmembrane helix</keyword>
<evidence type="ECO:0000313" key="9">
    <source>
        <dbReference type="EMBL" id="AHW63827.1"/>
    </source>
</evidence>
<dbReference type="OrthoDB" id="346004at2"/>
<feature type="compositionally biased region" description="Basic and acidic residues" evidence="7">
    <location>
        <begin position="1"/>
        <end position="18"/>
    </location>
</feature>
<dbReference type="RefSeq" id="WP_144313646.1">
    <property type="nucleotide sequence ID" value="NZ_CP006842.1"/>
</dbReference>
<feature type="transmembrane region" description="Helical" evidence="8">
    <location>
        <begin position="377"/>
        <end position="398"/>
    </location>
</feature>
<evidence type="ECO:0000256" key="8">
    <source>
        <dbReference type="SAM" id="Phobius"/>
    </source>
</evidence>
<evidence type="ECO:0000256" key="7">
    <source>
        <dbReference type="SAM" id="MobiDB-lite"/>
    </source>
</evidence>
<dbReference type="HOGENOM" id="CLU_045650_0_0_11"/>
<feature type="region of interest" description="Disordered" evidence="7">
    <location>
        <begin position="224"/>
        <end position="263"/>
    </location>
</feature>
<evidence type="ECO:0000256" key="2">
    <source>
        <dbReference type="ARBA" id="ARBA00006679"/>
    </source>
</evidence>
<evidence type="ECO:0000256" key="3">
    <source>
        <dbReference type="ARBA" id="ARBA00022475"/>
    </source>
</evidence>
<evidence type="ECO:0000256" key="1">
    <source>
        <dbReference type="ARBA" id="ARBA00004651"/>
    </source>
</evidence>
<evidence type="ECO:0000256" key="6">
    <source>
        <dbReference type="ARBA" id="ARBA00023136"/>
    </source>
</evidence>
<protein>
    <submittedName>
        <fullName evidence="9">Putative membrane protein</fullName>
    </submittedName>
</protein>
<dbReference type="InterPro" id="IPR051907">
    <property type="entry name" value="DoxX-like_oxidoreductase"/>
</dbReference>
<dbReference type="PANTHER" id="PTHR33452">
    <property type="entry name" value="OXIDOREDUCTASE CATD-RELATED"/>
    <property type="match status" value="1"/>
</dbReference>
<keyword evidence="3" id="KW-1003">Cell membrane</keyword>
<proteinExistence type="inferred from homology"/>
<dbReference type="KEGG" id="cgy:CGLY_06910"/>
<sequence length="436" mass="44697">MGLFDRNPDKSGRPRSEDSATPTGGVDHSDDDLFDAIDSVDGIDVPEATRPLSVPGANNRTPDGPVPDGVREQAAPETPETPETPEVPEPTESTAVTDATERMDSANPSDAGEAKPKRDIYAMSGRARPQRIEPRSAEPAGTPEPSDGDRTEVFGAAAADPAYGVPDDEEQHQTRAFGSSVGASGVTEPAYTDGSSTFDGDPGAGQYAPETSVFAAGATGAGAAATTQVSARPTTDDRTVVSPDDPESADATAGSATRGGNVEADPRRGTLDFGLFILRVVVGALLVVRGLQTLFAFGGDPGISAFEQTLAAYNFADILAVGIPVAQIVAGGLLVFGLLTPVGSALTVVVAGFLALHNLSIWDSGYWPYTLSPQVQFWALLGLAGLVLTFTGPGRYAADASRGWATRPLASAWVFAVIGLAGAAGAWLAVGGGNPF</sequence>
<dbReference type="Pfam" id="PF07681">
    <property type="entry name" value="DoxX"/>
    <property type="match status" value="1"/>
</dbReference>
<feature type="region of interest" description="Disordered" evidence="7">
    <location>
        <begin position="1"/>
        <end position="208"/>
    </location>
</feature>
<dbReference type="GO" id="GO:0005886">
    <property type="term" value="C:plasma membrane"/>
    <property type="evidence" value="ECO:0007669"/>
    <property type="project" value="UniProtKB-SubCell"/>
</dbReference>
<keyword evidence="10" id="KW-1185">Reference proteome</keyword>
<accession>X5DT50</accession>
<feature type="transmembrane region" description="Helical" evidence="8">
    <location>
        <begin position="310"/>
        <end position="326"/>
    </location>
</feature>
<dbReference type="eggNOG" id="COG2259">
    <property type="taxonomic scope" value="Bacteria"/>
</dbReference>
<dbReference type="InterPro" id="IPR032808">
    <property type="entry name" value="DoxX"/>
</dbReference>